<dbReference type="InterPro" id="IPR013223">
    <property type="entry name" value="RNase_B_OB_dom"/>
</dbReference>
<name>A0A381NSU8_9ZZZZ</name>
<dbReference type="GO" id="GO:0006402">
    <property type="term" value="P:mRNA catabolic process"/>
    <property type="evidence" value="ECO:0007669"/>
    <property type="project" value="TreeGrafter"/>
</dbReference>
<reference evidence="6" key="1">
    <citation type="submission" date="2018-05" db="EMBL/GenBank/DDBJ databases">
        <authorList>
            <person name="Lanie J.A."/>
            <person name="Ng W.-L."/>
            <person name="Kazmierczak K.M."/>
            <person name="Andrzejewski T.M."/>
            <person name="Davidsen T.M."/>
            <person name="Wayne K.J."/>
            <person name="Tettelin H."/>
            <person name="Glass J.I."/>
            <person name="Rusch D."/>
            <person name="Podicherti R."/>
            <person name="Tsui H.-C.T."/>
            <person name="Winkler M.E."/>
        </authorList>
    </citation>
    <scope>NUCLEOTIDE SEQUENCE</scope>
</reference>
<dbReference type="InterPro" id="IPR040476">
    <property type="entry name" value="CSD2"/>
</dbReference>
<keyword evidence="2" id="KW-0378">Hydrolase</keyword>
<dbReference type="InterPro" id="IPR050180">
    <property type="entry name" value="RNR_Ribonuclease"/>
</dbReference>
<dbReference type="InterPro" id="IPR011129">
    <property type="entry name" value="CSD"/>
</dbReference>
<evidence type="ECO:0000256" key="1">
    <source>
        <dbReference type="ARBA" id="ARBA00022722"/>
    </source>
</evidence>
<organism evidence="6">
    <name type="scientific">marine metagenome</name>
    <dbReference type="NCBI Taxonomy" id="408172"/>
    <lineage>
        <taxon>unclassified sequences</taxon>
        <taxon>metagenomes</taxon>
        <taxon>ecological metagenomes</taxon>
    </lineage>
</organism>
<feature type="non-terminal residue" evidence="6">
    <location>
        <position position="412"/>
    </location>
</feature>
<protein>
    <submittedName>
        <fullName evidence="6">Uncharacterized protein</fullName>
    </submittedName>
</protein>
<dbReference type="SUPFAM" id="SSF50249">
    <property type="entry name" value="Nucleic acid-binding proteins"/>
    <property type="match status" value="2"/>
</dbReference>
<dbReference type="AlphaFoldDB" id="A0A381NSU8"/>
<dbReference type="InterPro" id="IPR001900">
    <property type="entry name" value="RNase_II/R"/>
</dbReference>
<evidence type="ECO:0000256" key="2">
    <source>
        <dbReference type="ARBA" id="ARBA00022801"/>
    </source>
</evidence>
<keyword evidence="1" id="KW-0540">Nuclease</keyword>
<proteinExistence type="predicted"/>
<dbReference type="Gene3D" id="2.40.50.140">
    <property type="entry name" value="Nucleic acid-binding proteins"/>
    <property type="match status" value="1"/>
</dbReference>
<dbReference type="SMART" id="SM00955">
    <property type="entry name" value="RNB"/>
    <property type="match status" value="1"/>
</dbReference>
<evidence type="ECO:0000313" key="6">
    <source>
        <dbReference type="EMBL" id="SUZ57685.1"/>
    </source>
</evidence>
<accession>A0A381NSU8</accession>
<evidence type="ECO:0000259" key="4">
    <source>
        <dbReference type="SMART" id="SM00357"/>
    </source>
</evidence>
<dbReference type="GO" id="GO:0003723">
    <property type="term" value="F:RNA binding"/>
    <property type="evidence" value="ECO:0007669"/>
    <property type="project" value="InterPro"/>
</dbReference>
<sequence>MREEDKRGDELLARIRSRVAHPVTIQELMQKLSIPKQDRHRFRRRIRQLVERGELIRARGNRYRVAEQVSLLDGRLFVNPRGFGFVTPDCQVEPDCEDIFVAGVNLQQAMHGDRVTVRVDRVGGKTEGCIVRVLERASDELVGCYHVDESGTGYVAPFDPRVKTPVRVLSGATGGATPGQMVEVRIEDWPTPTSGPTGRVTEVLGTLEDPGVDTELIIRQYRLPHTHNPSAVTEAERLGAEITAQDVVGRTDFRPLTTVTIDGDTARDFDDAITLETLSNGHQWLGVHIADVAHYVVEGSALDECAYERSTSVYFPERALHMFPEALATGLCSLKPGVDRLVQSCFMELDRRGRVVRYEFHDGVIRSDARMTYTEVDAILTQRDEVARRKHAQFIALLEAMETVYRGLHARR</sequence>
<dbReference type="PANTHER" id="PTHR23355">
    <property type="entry name" value="RIBONUCLEASE"/>
    <property type="match status" value="1"/>
</dbReference>
<dbReference type="Pfam" id="PF00773">
    <property type="entry name" value="RNB"/>
    <property type="match status" value="1"/>
</dbReference>
<dbReference type="GO" id="GO:0004540">
    <property type="term" value="F:RNA nuclease activity"/>
    <property type="evidence" value="ECO:0007669"/>
    <property type="project" value="InterPro"/>
</dbReference>
<dbReference type="InterPro" id="IPR012340">
    <property type="entry name" value="NA-bd_OB-fold"/>
</dbReference>
<dbReference type="PANTHER" id="PTHR23355:SF9">
    <property type="entry name" value="DIS3-LIKE EXONUCLEASE 2"/>
    <property type="match status" value="1"/>
</dbReference>
<dbReference type="GO" id="GO:0004527">
    <property type="term" value="F:exonuclease activity"/>
    <property type="evidence" value="ECO:0007669"/>
    <property type="project" value="UniProtKB-KW"/>
</dbReference>
<dbReference type="Pfam" id="PF17876">
    <property type="entry name" value="CSD2"/>
    <property type="match status" value="1"/>
</dbReference>
<evidence type="ECO:0000259" key="5">
    <source>
        <dbReference type="SMART" id="SM00955"/>
    </source>
</evidence>
<evidence type="ECO:0000256" key="3">
    <source>
        <dbReference type="ARBA" id="ARBA00022839"/>
    </source>
</evidence>
<keyword evidence="3" id="KW-0269">Exonuclease</keyword>
<dbReference type="Pfam" id="PF08206">
    <property type="entry name" value="OB_RNB"/>
    <property type="match status" value="1"/>
</dbReference>
<dbReference type="EMBL" id="UINC01000572">
    <property type="protein sequence ID" value="SUZ57685.1"/>
    <property type="molecule type" value="Genomic_DNA"/>
</dbReference>
<dbReference type="GO" id="GO:0005829">
    <property type="term" value="C:cytosol"/>
    <property type="evidence" value="ECO:0007669"/>
    <property type="project" value="TreeGrafter"/>
</dbReference>
<feature type="domain" description="RNB" evidence="5">
    <location>
        <begin position="250"/>
        <end position="410"/>
    </location>
</feature>
<feature type="domain" description="Cold-shock" evidence="4">
    <location>
        <begin position="73"/>
        <end position="134"/>
    </location>
</feature>
<gene>
    <name evidence="6" type="ORF">METZ01_LOCUS10539</name>
</gene>
<dbReference type="SMART" id="SM00357">
    <property type="entry name" value="CSP"/>
    <property type="match status" value="1"/>
</dbReference>